<accession>A0AAX2IT72</accession>
<name>A0AAX2IT72_LEGPN</name>
<dbReference type="Proteomes" id="UP000249566">
    <property type="component" value="Chromosome 1"/>
</dbReference>
<dbReference type="PANTHER" id="PTHR39327">
    <property type="match status" value="1"/>
</dbReference>
<evidence type="ECO:0000313" key="2">
    <source>
        <dbReference type="Proteomes" id="UP000249566"/>
    </source>
</evidence>
<evidence type="ECO:0000313" key="1">
    <source>
        <dbReference type="EMBL" id="SQG89681.1"/>
    </source>
</evidence>
<dbReference type="PANTHER" id="PTHR39327:SF1">
    <property type="entry name" value="BLR5470 PROTEIN"/>
    <property type="match status" value="1"/>
</dbReference>
<dbReference type="EMBL" id="LS483412">
    <property type="protein sequence ID" value="SQG89681.1"/>
    <property type="molecule type" value="Genomic_DNA"/>
</dbReference>
<sequence>MLKGSWLLSKSRQKKLSAIAEELQSVILELLLFLRQMLLKIRNRADYFSLKASAAQKSNSLKAGILKFLRYKPILSTWVGLMFCYVTSISTQAAPLINVEKIQKLAQSYQGDTRKRFNAWANLIQSLKKKPVKIQLEKVNSFFNQFNYETDPITGASDDYWKSPVEFIVDGGGDCEDFAIIKYFTLVAVGVPSDQLRITYAASLTLNQAHMVLSFYPTPESEPLILDSLESKILKASARPDLKPVYSFNAEGLWLAKKRGESSLMGDSKSLGKWDDLMKRME</sequence>
<organism evidence="1 2">
    <name type="scientific">Legionella pneumophila subsp. pascullei</name>
    <dbReference type="NCBI Taxonomy" id="91890"/>
    <lineage>
        <taxon>Bacteria</taxon>
        <taxon>Pseudomonadati</taxon>
        <taxon>Pseudomonadota</taxon>
        <taxon>Gammaproteobacteria</taxon>
        <taxon>Legionellales</taxon>
        <taxon>Legionellaceae</taxon>
        <taxon>Legionella</taxon>
    </lineage>
</organism>
<reference evidence="1 2" key="1">
    <citation type="submission" date="2018-06" db="EMBL/GenBank/DDBJ databases">
        <authorList>
            <consortium name="Pathogen Informatics"/>
            <person name="Doyle S."/>
        </authorList>
    </citation>
    <scope>NUCLEOTIDE SEQUENCE [LARGE SCALE GENOMIC DNA]</scope>
    <source>
        <strain evidence="1 2">NCTC12272</strain>
    </source>
</reference>
<protein>
    <submittedName>
        <fullName evidence="1">Periplasmic protein</fullName>
    </submittedName>
</protein>
<dbReference type="Gene3D" id="3.10.620.30">
    <property type="match status" value="1"/>
</dbReference>
<dbReference type="Pfam" id="PF06035">
    <property type="entry name" value="Peptidase_C93"/>
    <property type="match status" value="1"/>
</dbReference>
<dbReference type="AlphaFoldDB" id="A0AAX2IT72"/>
<dbReference type="InterPro" id="IPR010319">
    <property type="entry name" value="Transglutaminase-like_Cys_pept"/>
</dbReference>
<proteinExistence type="predicted"/>
<gene>
    <name evidence="1" type="ORF">NCTC12272_00865</name>
</gene>